<evidence type="ECO:0000313" key="2">
    <source>
        <dbReference type="EMBL" id="GCE09979.1"/>
    </source>
</evidence>
<keyword evidence="3" id="KW-1185">Reference proteome</keyword>
<dbReference type="Gene3D" id="3.10.180.10">
    <property type="entry name" value="2,3-Dihydroxybiphenyl 1,2-Dioxygenase, domain 1"/>
    <property type="match status" value="1"/>
</dbReference>
<dbReference type="InterPro" id="IPR037523">
    <property type="entry name" value="VOC_core"/>
</dbReference>
<accession>A0A401ZSW3</accession>
<feature type="domain" description="VOC" evidence="1">
    <location>
        <begin position="3"/>
        <end position="107"/>
    </location>
</feature>
<protein>
    <recommendedName>
        <fullName evidence="1">VOC domain-containing protein</fullName>
    </recommendedName>
</protein>
<dbReference type="AlphaFoldDB" id="A0A401ZSW3"/>
<dbReference type="PROSITE" id="PS51819">
    <property type="entry name" value="VOC"/>
    <property type="match status" value="1"/>
</dbReference>
<organism evidence="2 3">
    <name type="scientific">Dictyobacter aurantiacus</name>
    <dbReference type="NCBI Taxonomy" id="1936993"/>
    <lineage>
        <taxon>Bacteria</taxon>
        <taxon>Bacillati</taxon>
        <taxon>Chloroflexota</taxon>
        <taxon>Ktedonobacteria</taxon>
        <taxon>Ktedonobacterales</taxon>
        <taxon>Dictyobacteraceae</taxon>
        <taxon>Dictyobacter</taxon>
    </lineage>
</organism>
<dbReference type="Pfam" id="PF00903">
    <property type="entry name" value="Glyoxalase"/>
    <property type="match status" value="1"/>
</dbReference>
<comment type="caution">
    <text evidence="2">The sequence shown here is derived from an EMBL/GenBank/DDBJ whole genome shotgun (WGS) entry which is preliminary data.</text>
</comment>
<evidence type="ECO:0000313" key="3">
    <source>
        <dbReference type="Proteomes" id="UP000287224"/>
    </source>
</evidence>
<reference evidence="3" key="1">
    <citation type="submission" date="2018-12" db="EMBL/GenBank/DDBJ databases">
        <title>Tengunoibacter tsumagoiensis gen. nov., sp. nov., Dictyobacter kobayashii sp. nov., D. alpinus sp. nov., and D. joshuensis sp. nov. and description of Dictyobacteraceae fam. nov. within the order Ktedonobacterales isolated from Tengu-no-mugimeshi.</title>
        <authorList>
            <person name="Wang C.M."/>
            <person name="Zheng Y."/>
            <person name="Sakai Y."/>
            <person name="Toyoda A."/>
            <person name="Minakuchi Y."/>
            <person name="Abe K."/>
            <person name="Yokota A."/>
            <person name="Yabe S."/>
        </authorList>
    </citation>
    <scope>NUCLEOTIDE SEQUENCE [LARGE SCALE GENOMIC DNA]</scope>
    <source>
        <strain evidence="3">S-27</strain>
    </source>
</reference>
<dbReference type="SUPFAM" id="SSF54593">
    <property type="entry name" value="Glyoxalase/Bleomycin resistance protein/Dihydroxybiphenyl dioxygenase"/>
    <property type="match status" value="1"/>
</dbReference>
<dbReference type="InterPro" id="IPR004360">
    <property type="entry name" value="Glyas_Fos-R_dOase_dom"/>
</dbReference>
<dbReference type="Proteomes" id="UP000287224">
    <property type="component" value="Unassembled WGS sequence"/>
</dbReference>
<sequence length="107" mass="12469">MIKTLRITIRVHDQEEALCFYTQKLGFEKRADFSMGANRRWVTVAPQDDQVLELVLQPSDWFEGEERQSHAELVGKNPTIVFQVDDCQATFEQLQAEKLNFQCRPPI</sequence>
<dbReference type="EMBL" id="BIFQ01000002">
    <property type="protein sequence ID" value="GCE09979.1"/>
    <property type="molecule type" value="Genomic_DNA"/>
</dbReference>
<proteinExistence type="predicted"/>
<dbReference type="PANTHER" id="PTHR36437">
    <property type="entry name" value="GLYOXALASE/BLEOMYCIN RESISTANCE PROTEIN/DIOXYGENASE"/>
    <property type="match status" value="1"/>
</dbReference>
<name>A0A401ZSW3_9CHLR</name>
<dbReference type="RefSeq" id="WP_218031083.1">
    <property type="nucleotide sequence ID" value="NZ_BIFQ01000002.1"/>
</dbReference>
<evidence type="ECO:0000259" key="1">
    <source>
        <dbReference type="PROSITE" id="PS51819"/>
    </source>
</evidence>
<gene>
    <name evidence="2" type="primary">yurT</name>
    <name evidence="2" type="ORF">KDAU_73080</name>
</gene>
<dbReference type="PANTHER" id="PTHR36437:SF2">
    <property type="entry name" value="GLYOXALASE_BLEOMYCIN RESISTANCE PROTEIN_DIOXYGENASE"/>
    <property type="match status" value="1"/>
</dbReference>
<dbReference type="InterPro" id="IPR029068">
    <property type="entry name" value="Glyas_Bleomycin-R_OHBP_Dase"/>
</dbReference>